<dbReference type="Proteomes" id="UP000320791">
    <property type="component" value="Unassembled WGS sequence"/>
</dbReference>
<proteinExistence type="predicted"/>
<keyword evidence="3" id="KW-1185">Reference proteome</keyword>
<organism evidence="2 3">
    <name type="scientific">Corynebacterium canis</name>
    <dbReference type="NCBI Taxonomy" id="679663"/>
    <lineage>
        <taxon>Bacteria</taxon>
        <taxon>Bacillati</taxon>
        <taxon>Actinomycetota</taxon>
        <taxon>Actinomycetes</taxon>
        <taxon>Mycobacteriales</taxon>
        <taxon>Corynebacteriaceae</taxon>
        <taxon>Corynebacterium</taxon>
    </lineage>
</organism>
<dbReference type="Gene3D" id="3.40.50.1820">
    <property type="entry name" value="alpha/beta hydrolase"/>
    <property type="match status" value="1"/>
</dbReference>
<dbReference type="RefSeq" id="WP_290211543.1">
    <property type="nucleotide sequence ID" value="NZ_BAABLR010000075.1"/>
</dbReference>
<dbReference type="SUPFAM" id="SSF53474">
    <property type="entry name" value="alpha/beta-Hydrolases"/>
    <property type="match status" value="1"/>
</dbReference>
<protein>
    <submittedName>
        <fullName evidence="2">Uncharacterized protein</fullName>
    </submittedName>
</protein>
<reference evidence="2 3" key="1">
    <citation type="submission" date="2019-08" db="EMBL/GenBank/DDBJ databases">
        <authorList>
            <person name="Lei W."/>
        </authorList>
    </citation>
    <scope>NUCLEOTIDE SEQUENCE [LARGE SCALE GENOMIC DNA]</scope>
    <source>
        <strain evidence="2 3">CCUG 58627</strain>
    </source>
</reference>
<feature type="region of interest" description="Disordered" evidence="1">
    <location>
        <begin position="166"/>
        <end position="231"/>
    </location>
</feature>
<name>A0A5C5USN9_9CORY</name>
<feature type="compositionally biased region" description="Basic and acidic residues" evidence="1">
    <location>
        <begin position="193"/>
        <end position="203"/>
    </location>
</feature>
<sequence>MVLLAPESPVTSESNELTWWKDIPTKRKWVLALVQEQLEQIKNVDRNKIWWMGYSGGAEFISYGLLNHRTDLVTGGTIMVGGGGAPNEQQLRDLDDAVRKQVPHYWVVGTADDGSDPKTPFNARRAATLGEEFYRTHGFTATSRTELQHINHLNLPQAAILDRSLDGTLPHDTRPYASDDAPQPPRPAPPLEDQPHNANHDDDPGLSIQDGKDGDHGRHRMRRHHHDDDHE</sequence>
<accession>A0A5C5USN9</accession>
<dbReference type="AlphaFoldDB" id="A0A5C5USN9"/>
<evidence type="ECO:0000313" key="2">
    <source>
        <dbReference type="EMBL" id="TWT28809.1"/>
    </source>
</evidence>
<evidence type="ECO:0000256" key="1">
    <source>
        <dbReference type="SAM" id="MobiDB-lite"/>
    </source>
</evidence>
<dbReference type="InterPro" id="IPR029058">
    <property type="entry name" value="AB_hydrolase_fold"/>
</dbReference>
<comment type="caution">
    <text evidence="2">The sequence shown here is derived from an EMBL/GenBank/DDBJ whole genome shotgun (WGS) entry which is preliminary data.</text>
</comment>
<dbReference type="EMBL" id="VOHM01000002">
    <property type="protein sequence ID" value="TWT28809.1"/>
    <property type="molecule type" value="Genomic_DNA"/>
</dbReference>
<feature type="compositionally biased region" description="Pro residues" evidence="1">
    <location>
        <begin position="182"/>
        <end position="192"/>
    </location>
</feature>
<gene>
    <name evidence="2" type="ORF">FRX94_01045</name>
</gene>
<evidence type="ECO:0000313" key="3">
    <source>
        <dbReference type="Proteomes" id="UP000320791"/>
    </source>
</evidence>